<dbReference type="RefSeq" id="WP_260977612.1">
    <property type="nucleotide sequence ID" value="NZ_JAOANI010000028.1"/>
</dbReference>
<dbReference type="SUPFAM" id="SSF74653">
    <property type="entry name" value="TolA/TonB C-terminal domain"/>
    <property type="match status" value="1"/>
</dbReference>
<protein>
    <recommendedName>
        <fullName evidence="10">Protein TonB</fullName>
    </recommendedName>
</protein>
<keyword evidence="5 10" id="KW-0997">Cell inner membrane</keyword>
<reference evidence="13" key="1">
    <citation type="journal article" date="2022" name="Front. Microbiol.">
        <title>Genome-based taxonomic rearrangement of Oceanobacter-related bacteria including the description of Thalassolituus hydrocarbonoclasticus sp. nov. and Thalassolituus pacificus sp. nov. and emended description of the genus Thalassolituus.</title>
        <authorList>
            <person name="Dong C."/>
            <person name="Wei L."/>
            <person name="Wang J."/>
            <person name="Lai Q."/>
            <person name="Huang Z."/>
            <person name="Shao Z."/>
        </authorList>
    </citation>
    <scope>NUCLEOTIDE SEQUENCE</scope>
    <source>
        <strain evidence="13">59MF3M-4</strain>
    </source>
</reference>
<dbReference type="Gene3D" id="3.30.1150.10">
    <property type="match status" value="1"/>
</dbReference>
<evidence type="ECO:0000256" key="8">
    <source>
        <dbReference type="ARBA" id="ARBA00022989"/>
    </source>
</evidence>
<gene>
    <name evidence="13" type="ORF">NYR02_17345</name>
</gene>
<keyword evidence="6" id="KW-0812">Transmembrane</keyword>
<evidence type="ECO:0000256" key="11">
    <source>
        <dbReference type="SAM" id="MobiDB-lite"/>
    </source>
</evidence>
<dbReference type="GO" id="GO:0055085">
    <property type="term" value="P:transmembrane transport"/>
    <property type="evidence" value="ECO:0007669"/>
    <property type="project" value="InterPro"/>
</dbReference>
<dbReference type="InterPro" id="IPR037682">
    <property type="entry name" value="TonB_C"/>
</dbReference>
<accession>A0A9X2WHX1</accession>
<evidence type="ECO:0000256" key="1">
    <source>
        <dbReference type="ARBA" id="ARBA00004383"/>
    </source>
</evidence>
<name>A0A9X2WHX1_9GAMM</name>
<keyword evidence="3 10" id="KW-0813">Transport</keyword>
<feature type="region of interest" description="Disordered" evidence="11">
    <location>
        <begin position="49"/>
        <end position="91"/>
    </location>
</feature>
<evidence type="ECO:0000256" key="2">
    <source>
        <dbReference type="ARBA" id="ARBA00006555"/>
    </source>
</evidence>
<keyword evidence="9" id="KW-0472">Membrane</keyword>
<keyword evidence="10" id="KW-0735">Signal-anchor</keyword>
<keyword evidence="4 10" id="KW-1003">Cell membrane</keyword>
<dbReference type="InterPro" id="IPR003538">
    <property type="entry name" value="TonB"/>
</dbReference>
<dbReference type="PRINTS" id="PR01374">
    <property type="entry name" value="TONBPROTEIN"/>
</dbReference>
<dbReference type="GO" id="GO:0015031">
    <property type="term" value="P:protein transport"/>
    <property type="evidence" value="ECO:0007669"/>
    <property type="project" value="UniProtKB-UniRule"/>
</dbReference>
<evidence type="ECO:0000256" key="3">
    <source>
        <dbReference type="ARBA" id="ARBA00022448"/>
    </source>
</evidence>
<evidence type="ECO:0000256" key="6">
    <source>
        <dbReference type="ARBA" id="ARBA00022692"/>
    </source>
</evidence>
<proteinExistence type="inferred from homology"/>
<evidence type="ECO:0000256" key="4">
    <source>
        <dbReference type="ARBA" id="ARBA00022475"/>
    </source>
</evidence>
<keyword evidence="8" id="KW-1133">Transmembrane helix</keyword>
<dbReference type="NCBIfam" id="TIGR01352">
    <property type="entry name" value="tonB_Cterm"/>
    <property type="match status" value="1"/>
</dbReference>
<evidence type="ECO:0000259" key="12">
    <source>
        <dbReference type="PROSITE" id="PS52015"/>
    </source>
</evidence>
<comment type="caution">
    <text evidence="13">The sequence shown here is derived from an EMBL/GenBank/DDBJ whole genome shotgun (WGS) entry which is preliminary data.</text>
</comment>
<organism evidence="13 14">
    <name type="scientific">Thalassolituus pacificus</name>
    <dbReference type="NCBI Taxonomy" id="2975440"/>
    <lineage>
        <taxon>Bacteria</taxon>
        <taxon>Pseudomonadati</taxon>
        <taxon>Pseudomonadota</taxon>
        <taxon>Gammaproteobacteria</taxon>
        <taxon>Oceanospirillales</taxon>
        <taxon>Oceanospirillaceae</taxon>
        <taxon>Thalassolituus</taxon>
    </lineage>
</organism>
<comment type="similarity">
    <text evidence="2 10">Belongs to the TonB family.</text>
</comment>
<sequence>MMQSSLLRFGAALAVAAVATFAVFWMMQSLISTGGSVLNEQDFGRIQSFVMDKPDDEVRTKERKPQKPPTPPAEPPKPDMPRPDMAQANTDGFDIGGFDLGADLNVDAGLSGGSGDGEFLPIVKVAPNYPRRAAQKGIEGYVVVEFTVTTLGTVTEPHVIEADPPGIFDREAMAAVSKFKYKPKIENGKAVEVNGVRNIIRFELDKSGR</sequence>
<dbReference type="Pfam" id="PF03544">
    <property type="entry name" value="TonB_C"/>
    <property type="match status" value="1"/>
</dbReference>
<evidence type="ECO:0000256" key="7">
    <source>
        <dbReference type="ARBA" id="ARBA00022927"/>
    </source>
</evidence>
<dbReference type="PROSITE" id="PS52015">
    <property type="entry name" value="TONB_CTD"/>
    <property type="match status" value="1"/>
</dbReference>
<dbReference type="GO" id="GO:0015891">
    <property type="term" value="P:siderophore transport"/>
    <property type="evidence" value="ECO:0007669"/>
    <property type="project" value="InterPro"/>
</dbReference>
<evidence type="ECO:0000256" key="9">
    <source>
        <dbReference type="ARBA" id="ARBA00023136"/>
    </source>
</evidence>
<reference evidence="13" key="2">
    <citation type="submission" date="2022-08" db="EMBL/GenBank/DDBJ databases">
        <authorList>
            <person name="Dong C."/>
        </authorList>
    </citation>
    <scope>NUCLEOTIDE SEQUENCE</scope>
    <source>
        <strain evidence="13">59MF3M-4</strain>
    </source>
</reference>
<dbReference type="InterPro" id="IPR051045">
    <property type="entry name" value="TonB-dependent_transducer"/>
</dbReference>
<dbReference type="Proteomes" id="UP001147830">
    <property type="component" value="Unassembled WGS sequence"/>
</dbReference>
<dbReference type="AlphaFoldDB" id="A0A9X2WHX1"/>
<keyword evidence="14" id="KW-1185">Reference proteome</keyword>
<evidence type="ECO:0000313" key="13">
    <source>
        <dbReference type="EMBL" id="MCT7360789.1"/>
    </source>
</evidence>
<dbReference type="GO" id="GO:0031992">
    <property type="term" value="F:energy transducer activity"/>
    <property type="evidence" value="ECO:0007669"/>
    <property type="project" value="InterPro"/>
</dbReference>
<comment type="function">
    <text evidence="10">Interacts with outer membrane receptor proteins that carry out high-affinity binding and energy dependent uptake into the periplasmic space of specific substrates. It could act to transduce energy from the cytoplasmic membrane to specific energy-requiring processes in the outer membrane, resulting in the release into the periplasm of ligands bound by these outer membrane proteins.</text>
</comment>
<evidence type="ECO:0000313" key="14">
    <source>
        <dbReference type="Proteomes" id="UP001147830"/>
    </source>
</evidence>
<keyword evidence="7 10" id="KW-0653">Protein transport</keyword>
<dbReference type="PANTHER" id="PTHR33446">
    <property type="entry name" value="PROTEIN TONB-RELATED"/>
    <property type="match status" value="1"/>
</dbReference>
<evidence type="ECO:0000256" key="10">
    <source>
        <dbReference type="RuleBase" id="RU362123"/>
    </source>
</evidence>
<dbReference type="GO" id="GO:0030288">
    <property type="term" value="C:outer membrane-bounded periplasmic space"/>
    <property type="evidence" value="ECO:0007669"/>
    <property type="project" value="InterPro"/>
</dbReference>
<dbReference type="GO" id="GO:0005886">
    <property type="term" value="C:plasma membrane"/>
    <property type="evidence" value="ECO:0007669"/>
    <property type="project" value="UniProtKB-SubCell"/>
</dbReference>
<feature type="domain" description="TonB C-terminal" evidence="12">
    <location>
        <begin position="114"/>
        <end position="209"/>
    </location>
</feature>
<feature type="compositionally biased region" description="Basic and acidic residues" evidence="11">
    <location>
        <begin position="52"/>
        <end position="65"/>
    </location>
</feature>
<dbReference type="InterPro" id="IPR006260">
    <property type="entry name" value="TonB/TolA_C"/>
</dbReference>
<evidence type="ECO:0000256" key="5">
    <source>
        <dbReference type="ARBA" id="ARBA00022519"/>
    </source>
</evidence>
<comment type="subcellular location">
    <subcellularLocation>
        <location evidence="1 10">Cell inner membrane</location>
        <topology evidence="1 10">Single-pass membrane protein</topology>
        <orientation evidence="1 10">Periplasmic side</orientation>
    </subcellularLocation>
</comment>
<dbReference type="EMBL" id="JAOANI010000028">
    <property type="protein sequence ID" value="MCT7360789.1"/>
    <property type="molecule type" value="Genomic_DNA"/>
</dbReference>